<dbReference type="SUPFAM" id="SSF52540">
    <property type="entry name" value="P-loop containing nucleoside triphosphate hydrolases"/>
    <property type="match status" value="1"/>
</dbReference>
<organism evidence="8 9">
    <name type="scientific">Vibrio astriarenae</name>
    <dbReference type="NCBI Taxonomy" id="1481923"/>
    <lineage>
        <taxon>Bacteria</taxon>
        <taxon>Pseudomonadati</taxon>
        <taxon>Pseudomonadota</taxon>
        <taxon>Gammaproteobacteria</taxon>
        <taxon>Vibrionales</taxon>
        <taxon>Vibrionaceae</taxon>
        <taxon>Vibrio</taxon>
    </lineage>
</organism>
<accession>A0A7Z2T6K3</accession>
<proteinExistence type="inferred from homology"/>
<dbReference type="GO" id="GO:0005524">
    <property type="term" value="F:ATP binding"/>
    <property type="evidence" value="ECO:0007669"/>
    <property type="project" value="UniProtKB-KW"/>
</dbReference>
<gene>
    <name evidence="8" type="ORF">GT360_17475</name>
</gene>
<evidence type="ECO:0000313" key="8">
    <source>
        <dbReference type="EMBL" id="QIA65334.1"/>
    </source>
</evidence>
<evidence type="ECO:0000256" key="5">
    <source>
        <dbReference type="ARBA" id="ARBA00022840"/>
    </source>
</evidence>
<evidence type="ECO:0000256" key="4">
    <source>
        <dbReference type="ARBA" id="ARBA00022741"/>
    </source>
</evidence>
<dbReference type="InterPro" id="IPR003439">
    <property type="entry name" value="ABC_transporter-like_ATP-bd"/>
</dbReference>
<dbReference type="PANTHER" id="PTHR43166">
    <property type="entry name" value="AMINO ACID IMPORT ATP-BINDING PROTEIN"/>
    <property type="match status" value="1"/>
</dbReference>
<reference evidence="8 9" key="1">
    <citation type="submission" date="2020-01" db="EMBL/GenBank/DDBJ databases">
        <title>Whole genome and functional gene identification of agarase of Vibrio HN897.</title>
        <authorList>
            <person name="Liu Y."/>
            <person name="Zhao Z."/>
        </authorList>
    </citation>
    <scope>NUCLEOTIDE SEQUENCE [LARGE SCALE GENOMIC DNA]</scope>
    <source>
        <strain evidence="8 9">HN897</strain>
    </source>
</reference>
<keyword evidence="5 8" id="KW-0067">ATP-binding</keyword>
<dbReference type="CDD" id="cd03262">
    <property type="entry name" value="ABC_HisP_GlnQ"/>
    <property type="match status" value="1"/>
</dbReference>
<evidence type="ECO:0000256" key="3">
    <source>
        <dbReference type="ARBA" id="ARBA00022448"/>
    </source>
</evidence>
<dbReference type="Pfam" id="PF00005">
    <property type="entry name" value="ABC_tran"/>
    <property type="match status" value="1"/>
</dbReference>
<keyword evidence="9" id="KW-1185">Reference proteome</keyword>
<feature type="domain" description="ABC transporter" evidence="7">
    <location>
        <begin position="11"/>
        <end position="246"/>
    </location>
</feature>
<dbReference type="Gene3D" id="3.40.50.300">
    <property type="entry name" value="P-loop containing nucleotide triphosphate hydrolases"/>
    <property type="match status" value="1"/>
</dbReference>
<evidence type="ECO:0000256" key="2">
    <source>
        <dbReference type="ARBA" id="ARBA00005417"/>
    </source>
</evidence>
<keyword evidence="3" id="KW-0813">Transport</keyword>
<keyword evidence="4" id="KW-0547">Nucleotide-binding</keyword>
<dbReference type="InterPro" id="IPR030679">
    <property type="entry name" value="ABC_ATPase_HisP-typ"/>
</dbReference>
<dbReference type="InterPro" id="IPR003593">
    <property type="entry name" value="AAA+_ATPase"/>
</dbReference>
<dbReference type="EMBL" id="CP047476">
    <property type="protein sequence ID" value="QIA65334.1"/>
    <property type="molecule type" value="Genomic_DNA"/>
</dbReference>
<dbReference type="InterPro" id="IPR027417">
    <property type="entry name" value="P-loop_NTPase"/>
</dbReference>
<name>A0A7Z2T6K3_9VIBR</name>
<dbReference type="AlphaFoldDB" id="A0A7Z2T6K3"/>
<comment type="similarity">
    <text evidence="2">Belongs to the ABC transporter superfamily.</text>
</comment>
<dbReference type="Proteomes" id="UP000464262">
    <property type="component" value="Chromosome 2"/>
</dbReference>
<dbReference type="PIRSF" id="PIRSF039085">
    <property type="entry name" value="ABC_ATPase_HisP"/>
    <property type="match status" value="1"/>
</dbReference>
<dbReference type="SMART" id="SM00382">
    <property type="entry name" value="AAA"/>
    <property type="match status" value="1"/>
</dbReference>
<keyword evidence="6" id="KW-0029">Amino-acid transport</keyword>
<dbReference type="KEGG" id="vas:GT360_17475"/>
<dbReference type="GO" id="GO:0016887">
    <property type="term" value="F:ATP hydrolysis activity"/>
    <property type="evidence" value="ECO:0007669"/>
    <property type="project" value="InterPro"/>
</dbReference>
<comment type="subcellular location">
    <subcellularLocation>
        <location evidence="1">Cell inner membrane</location>
        <topology evidence="1">Peripheral membrane protein</topology>
    </subcellularLocation>
</comment>
<dbReference type="PROSITE" id="PS00211">
    <property type="entry name" value="ABC_TRANSPORTER_1"/>
    <property type="match status" value="1"/>
</dbReference>
<evidence type="ECO:0000313" key="9">
    <source>
        <dbReference type="Proteomes" id="UP000464262"/>
    </source>
</evidence>
<dbReference type="PANTHER" id="PTHR43166:SF4">
    <property type="entry name" value="PHOSPHONATES IMPORT ATP-BINDING PROTEIN PHNC"/>
    <property type="match status" value="1"/>
</dbReference>
<evidence type="ECO:0000256" key="6">
    <source>
        <dbReference type="ARBA" id="ARBA00022970"/>
    </source>
</evidence>
<evidence type="ECO:0000259" key="7">
    <source>
        <dbReference type="PROSITE" id="PS50893"/>
    </source>
</evidence>
<evidence type="ECO:0000256" key="1">
    <source>
        <dbReference type="ARBA" id="ARBA00004417"/>
    </source>
</evidence>
<dbReference type="GO" id="GO:0005886">
    <property type="term" value="C:plasma membrane"/>
    <property type="evidence" value="ECO:0007669"/>
    <property type="project" value="UniProtKB-SubCell"/>
</dbReference>
<dbReference type="InterPro" id="IPR017871">
    <property type="entry name" value="ABC_transporter-like_CS"/>
</dbReference>
<sequence>MTRDYQGEEMIIAENINKVYPNGCHALKDVSVTVKRGEVVVVVGPSGSGKSTFLRALNQLETISDGSITVDGTNMYDKHTNINKLREEVGMVFQSFNLFPHKTALGNVMLAPLKVAKRDQAAVEEEAKELLKKVGLADRMENYPNHLSGGQQQRVAIARALAMQPNIMLFDEPTSALDPEMVGEVLDVMKSLAADGMTMVVVTHEMGFAKEVADRVLFMEEGELLVSDTPENFFENPSNERLQKFLSKVL</sequence>
<protein>
    <submittedName>
        <fullName evidence="8">ATP-binding cassette domain-containing protein</fullName>
    </submittedName>
</protein>
<dbReference type="GO" id="GO:0015424">
    <property type="term" value="F:ABC-type amino acid transporter activity"/>
    <property type="evidence" value="ECO:0007669"/>
    <property type="project" value="InterPro"/>
</dbReference>
<dbReference type="FunFam" id="3.40.50.300:FF:000020">
    <property type="entry name" value="Amino acid ABC transporter ATP-binding component"/>
    <property type="match status" value="1"/>
</dbReference>
<dbReference type="PROSITE" id="PS50893">
    <property type="entry name" value="ABC_TRANSPORTER_2"/>
    <property type="match status" value="1"/>
</dbReference>
<dbReference type="InterPro" id="IPR050086">
    <property type="entry name" value="MetN_ABC_transporter-like"/>
</dbReference>